<dbReference type="Proteomes" id="UP000012317">
    <property type="component" value="Unassembled WGS sequence"/>
</dbReference>
<accession>N1X0F8</accession>
<evidence type="ECO:0000313" key="2">
    <source>
        <dbReference type="EMBL" id="EMY81498.1"/>
    </source>
</evidence>
<feature type="transmembrane region" description="Helical" evidence="1">
    <location>
        <begin position="85"/>
        <end position="104"/>
    </location>
</feature>
<feature type="transmembrane region" description="Helical" evidence="1">
    <location>
        <begin position="27"/>
        <end position="47"/>
    </location>
</feature>
<comment type="caution">
    <text evidence="2">The sequence shown here is derived from an EMBL/GenBank/DDBJ whole genome shotgun (WGS) entry which is preliminary data.</text>
</comment>
<sequence>MQSILIKFKVVYDGLSIFAPMKLTLQLAAIYNILWGAWVVIFPNHFFQLVGMELPTQPMIWQGMGMVIGVYGIGYWWASFNPLRHWPIVAVGFLGKIFGPLGFVFNYYEGKVPFEFFYTLITNDFIWWIPFFLILKKVHQDYNWKLTD</sequence>
<feature type="transmembrane region" description="Helical" evidence="1">
    <location>
        <begin position="59"/>
        <end position="78"/>
    </location>
</feature>
<dbReference type="eggNOG" id="ENOG502ZWDA">
    <property type="taxonomic scope" value="Bacteria"/>
</dbReference>
<keyword evidence="1" id="KW-0472">Membrane</keyword>
<evidence type="ECO:0000256" key="1">
    <source>
        <dbReference type="SAM" id="Phobius"/>
    </source>
</evidence>
<protein>
    <recommendedName>
        <fullName evidence="4">Alkyl hydroperoxide reductase</fullName>
    </recommendedName>
</protein>
<proteinExistence type="predicted"/>
<keyword evidence="1" id="KW-0812">Transmembrane</keyword>
<dbReference type="STRING" id="1189619.pgond44_06595"/>
<keyword evidence="1" id="KW-1133">Transmembrane helix</keyword>
<gene>
    <name evidence="2" type="ORF">pgond44_06595</name>
</gene>
<organism evidence="2 3">
    <name type="scientific">Psychroflexus gondwanensis ACAM 44</name>
    <dbReference type="NCBI Taxonomy" id="1189619"/>
    <lineage>
        <taxon>Bacteria</taxon>
        <taxon>Pseudomonadati</taxon>
        <taxon>Bacteroidota</taxon>
        <taxon>Flavobacteriia</taxon>
        <taxon>Flavobacteriales</taxon>
        <taxon>Flavobacteriaceae</taxon>
        <taxon>Psychroflexus</taxon>
    </lineage>
</organism>
<name>N1X0F8_9FLAO</name>
<dbReference type="EMBL" id="APLF01000005">
    <property type="protein sequence ID" value="EMY81498.1"/>
    <property type="molecule type" value="Genomic_DNA"/>
</dbReference>
<evidence type="ECO:0008006" key="4">
    <source>
        <dbReference type="Google" id="ProtNLM"/>
    </source>
</evidence>
<dbReference type="RefSeq" id="WP_003438718.1">
    <property type="nucleotide sequence ID" value="NZ_APLF01000005.1"/>
</dbReference>
<evidence type="ECO:0000313" key="3">
    <source>
        <dbReference type="Proteomes" id="UP000012317"/>
    </source>
</evidence>
<dbReference type="PATRIC" id="fig|1189619.4.peg.1366"/>
<reference evidence="2 3" key="1">
    <citation type="journal article" date="2014" name="Genome Biol. Evol.">
        <title>Extensive gene acquisition in the extremely psychrophilic bacterial species Psychroflexus torquis and the link to sea-ice ecosystem specialism.</title>
        <authorList>
            <person name="Feng S."/>
            <person name="Powell S.M."/>
            <person name="Wilson R."/>
            <person name="Bowman J.P."/>
        </authorList>
    </citation>
    <scope>NUCLEOTIDE SEQUENCE [LARGE SCALE GENOMIC DNA]</scope>
    <source>
        <strain evidence="2 3">ACAM 44</strain>
    </source>
</reference>
<keyword evidence="3" id="KW-1185">Reference proteome</keyword>
<dbReference type="AlphaFoldDB" id="N1X0F8"/>
<feature type="transmembrane region" description="Helical" evidence="1">
    <location>
        <begin position="116"/>
        <end position="135"/>
    </location>
</feature>